<feature type="compositionally biased region" description="Polar residues" evidence="1">
    <location>
        <begin position="183"/>
        <end position="195"/>
    </location>
</feature>
<gene>
    <name evidence="2" type="ORF">Nepgr_002664</name>
</gene>
<feature type="compositionally biased region" description="Basic residues" evidence="1">
    <location>
        <begin position="229"/>
        <end position="240"/>
    </location>
</feature>
<accession>A0AAD3P448</accession>
<feature type="compositionally biased region" description="Polar residues" evidence="1">
    <location>
        <begin position="109"/>
        <end position="123"/>
    </location>
</feature>
<dbReference type="EMBL" id="BSYO01000002">
    <property type="protein sequence ID" value="GMH00825.1"/>
    <property type="molecule type" value="Genomic_DNA"/>
</dbReference>
<name>A0AAD3P448_NEPGR</name>
<proteinExistence type="predicted"/>
<evidence type="ECO:0000256" key="1">
    <source>
        <dbReference type="SAM" id="MobiDB-lite"/>
    </source>
</evidence>
<feature type="region of interest" description="Disordered" evidence="1">
    <location>
        <begin position="78"/>
        <end position="157"/>
    </location>
</feature>
<comment type="caution">
    <text evidence="2">The sequence shown here is derived from an EMBL/GenBank/DDBJ whole genome shotgun (WGS) entry which is preliminary data.</text>
</comment>
<reference evidence="2" key="1">
    <citation type="submission" date="2023-05" db="EMBL/GenBank/DDBJ databases">
        <title>Nepenthes gracilis genome sequencing.</title>
        <authorList>
            <person name="Fukushima K."/>
        </authorList>
    </citation>
    <scope>NUCLEOTIDE SEQUENCE</scope>
    <source>
        <strain evidence="2">SING2019-196</strain>
    </source>
</reference>
<feature type="region of interest" description="Disordered" evidence="1">
    <location>
        <begin position="179"/>
        <end position="240"/>
    </location>
</feature>
<evidence type="ECO:0000313" key="2">
    <source>
        <dbReference type="EMBL" id="GMH00825.1"/>
    </source>
</evidence>
<dbReference type="AlphaFoldDB" id="A0AAD3P448"/>
<sequence>MGATTAMETTHQHPCIQITKNVSRLQVIAIINKAKTRLHQRRRDHREAPVTRDQLSKQMELQCCANIPSINHYRSQHSPAMGTSLQGISQHRSHHLKAAPSPLHKPAKNKQSMAKDNTSNQLSGPAGVEQIPTQPLKERPYQHPIKNAGQNPYSSSARALAGAAAHPHQNSFATHCKSKVETRQATPEIQPQAPGSSKPPTPAPGWAEHPTTNLGIQARLLSPNNHTKNSAKRVQHQRAN</sequence>
<keyword evidence="3" id="KW-1185">Reference proteome</keyword>
<feature type="compositionally biased region" description="Polar residues" evidence="1">
    <location>
        <begin position="78"/>
        <end position="90"/>
    </location>
</feature>
<organism evidence="2 3">
    <name type="scientific">Nepenthes gracilis</name>
    <name type="common">Slender pitcher plant</name>
    <dbReference type="NCBI Taxonomy" id="150966"/>
    <lineage>
        <taxon>Eukaryota</taxon>
        <taxon>Viridiplantae</taxon>
        <taxon>Streptophyta</taxon>
        <taxon>Embryophyta</taxon>
        <taxon>Tracheophyta</taxon>
        <taxon>Spermatophyta</taxon>
        <taxon>Magnoliopsida</taxon>
        <taxon>eudicotyledons</taxon>
        <taxon>Gunneridae</taxon>
        <taxon>Pentapetalae</taxon>
        <taxon>Caryophyllales</taxon>
        <taxon>Nepenthaceae</taxon>
        <taxon>Nepenthes</taxon>
    </lineage>
</organism>
<protein>
    <submittedName>
        <fullName evidence="2">Uncharacterized protein</fullName>
    </submittedName>
</protein>
<evidence type="ECO:0000313" key="3">
    <source>
        <dbReference type="Proteomes" id="UP001279734"/>
    </source>
</evidence>
<dbReference type="Proteomes" id="UP001279734">
    <property type="component" value="Unassembled WGS sequence"/>
</dbReference>